<evidence type="ECO:0000256" key="1">
    <source>
        <dbReference type="SAM" id="MobiDB-lite"/>
    </source>
</evidence>
<feature type="compositionally biased region" description="Polar residues" evidence="1">
    <location>
        <begin position="487"/>
        <end position="531"/>
    </location>
</feature>
<feature type="region of interest" description="Disordered" evidence="1">
    <location>
        <begin position="656"/>
        <end position="676"/>
    </location>
</feature>
<feature type="compositionally biased region" description="Polar residues" evidence="1">
    <location>
        <begin position="608"/>
        <end position="624"/>
    </location>
</feature>
<dbReference type="RefSeq" id="XP_064851192.1">
    <property type="nucleotide sequence ID" value="XM_064995120.1"/>
</dbReference>
<feature type="region of interest" description="Disordered" evidence="1">
    <location>
        <begin position="1"/>
        <end position="64"/>
    </location>
</feature>
<keyword evidence="3" id="KW-1185">Reference proteome</keyword>
<organism evidence="2 3">
    <name type="scientific">Saccharomycopsis crataegensis</name>
    <dbReference type="NCBI Taxonomy" id="43959"/>
    <lineage>
        <taxon>Eukaryota</taxon>
        <taxon>Fungi</taxon>
        <taxon>Dikarya</taxon>
        <taxon>Ascomycota</taxon>
        <taxon>Saccharomycotina</taxon>
        <taxon>Saccharomycetes</taxon>
        <taxon>Saccharomycopsidaceae</taxon>
        <taxon>Saccharomycopsis</taxon>
    </lineage>
</organism>
<feature type="compositionally biased region" description="Basic and acidic residues" evidence="1">
    <location>
        <begin position="176"/>
        <end position="185"/>
    </location>
</feature>
<dbReference type="EMBL" id="BTFZ01000002">
    <property type="protein sequence ID" value="GMM34192.1"/>
    <property type="molecule type" value="Genomic_DNA"/>
</dbReference>
<dbReference type="Proteomes" id="UP001360560">
    <property type="component" value="Unassembled WGS sequence"/>
</dbReference>
<feature type="compositionally biased region" description="Polar residues" evidence="1">
    <location>
        <begin position="186"/>
        <end position="199"/>
    </location>
</feature>
<feature type="compositionally biased region" description="Basic and acidic residues" evidence="1">
    <location>
        <begin position="306"/>
        <end position="320"/>
    </location>
</feature>
<feature type="compositionally biased region" description="Low complexity" evidence="1">
    <location>
        <begin position="280"/>
        <end position="295"/>
    </location>
</feature>
<comment type="caution">
    <text evidence="2">The sequence shown here is derived from an EMBL/GenBank/DDBJ whole genome shotgun (WGS) entry which is preliminary data.</text>
</comment>
<feature type="compositionally biased region" description="Low complexity" evidence="1">
    <location>
        <begin position="26"/>
        <end position="38"/>
    </location>
</feature>
<feature type="region of interest" description="Disordered" evidence="1">
    <location>
        <begin position="280"/>
        <end position="299"/>
    </location>
</feature>
<feature type="compositionally biased region" description="Basic and acidic residues" evidence="1">
    <location>
        <begin position="398"/>
        <end position="407"/>
    </location>
</feature>
<feature type="compositionally biased region" description="Low complexity" evidence="1">
    <location>
        <begin position="408"/>
        <end position="417"/>
    </location>
</feature>
<feature type="compositionally biased region" description="Polar residues" evidence="1">
    <location>
        <begin position="424"/>
        <end position="444"/>
    </location>
</feature>
<feature type="region of interest" description="Disordered" evidence="1">
    <location>
        <begin position="306"/>
        <end position="368"/>
    </location>
</feature>
<proteinExistence type="predicted"/>
<feature type="region of interest" description="Disordered" evidence="1">
    <location>
        <begin position="397"/>
        <end position="446"/>
    </location>
</feature>
<sequence length="704" mass="79226">MDSSRFSFRDRKKTTLNIPSHRYRTSSSSSIIKDLSSSTTRLRQKPSWNLPPFQPPSQQKPSHAISYTSLRSKLSRVGSHEPLTAISNHRPQQPILPGSINFNNSTEYPTLPGSMNFSNSREQLRERLLNRPENRPRTSLNLNKPTKSGGSHNNNFEKSSSILTYGNKKSNYKINNQDHGRRTPHDSSASQYSIPYSKSHNPDIFGNSQTRTQPKKIDKYEDENYHNFTKLRNIDSSMVVAGEEFMPSDDEPYQLPRQGPGFLATIASKLSNLFAQPTPYNNGNYGNNRVNNPSNTAKLPGELTAVDERSNREESHEKKLNSRQLNELMKEEKKKSKKSKKNRSKKSSKLSKNKKNNDVDIEPGKKPAFLQENSHNIETAQKNLFTHLPRLTQTIADKNSKQKEKHNNSTSNNGNGNSKKRLRSNMSDSPSSTSQKSRADTNSVSEKDLQLAIKELQKKDMVITELNGKVESLESVLEELKQQIKSFQPQQYSKLPSTISPPQSTSRSGSKSIQNNISHPIFAVSSNNSTQRDPKPSKIFSSTPANINKADILKELEDVSFDSNPNKKRKIELVNNASPLFGDDLDEGFDSSPTKHKGSRSSERPKNSDQSSASTISSVKPVTTGKSLKKTPTVIIDEFKEITKRIQERDNEAVVSNESINMNKDEIDTNYNDDDEFDSTHINETLAKLEKDCSSLSPIKMALR</sequence>
<name>A0AAV5QHU8_9ASCO</name>
<evidence type="ECO:0000313" key="2">
    <source>
        <dbReference type="EMBL" id="GMM34192.1"/>
    </source>
</evidence>
<feature type="compositionally biased region" description="Basic and acidic residues" evidence="1">
    <location>
        <begin position="122"/>
        <end position="136"/>
    </location>
</feature>
<feature type="region of interest" description="Disordered" evidence="1">
    <location>
        <begin position="84"/>
        <end position="213"/>
    </location>
</feature>
<feature type="region of interest" description="Disordered" evidence="1">
    <location>
        <begin position="579"/>
        <end position="624"/>
    </location>
</feature>
<feature type="compositionally biased region" description="Basic residues" evidence="1">
    <location>
        <begin position="335"/>
        <end position="354"/>
    </location>
</feature>
<protein>
    <submittedName>
        <fullName evidence="2">Uncharacterized protein</fullName>
    </submittedName>
</protein>
<feature type="compositionally biased region" description="Polar residues" evidence="1">
    <location>
        <begin position="100"/>
        <end position="117"/>
    </location>
</feature>
<accession>A0AAV5QHU8</accession>
<dbReference type="GeneID" id="90072171"/>
<gene>
    <name evidence="2" type="ORF">DASC09_015170</name>
</gene>
<feature type="region of interest" description="Disordered" evidence="1">
    <location>
        <begin position="487"/>
        <end position="543"/>
    </location>
</feature>
<dbReference type="AlphaFoldDB" id="A0AAV5QHU8"/>
<evidence type="ECO:0000313" key="3">
    <source>
        <dbReference type="Proteomes" id="UP001360560"/>
    </source>
</evidence>
<feature type="compositionally biased region" description="Basic and acidic residues" evidence="1">
    <location>
        <begin position="355"/>
        <end position="365"/>
    </location>
</feature>
<reference evidence="2 3" key="1">
    <citation type="journal article" date="2023" name="Elife">
        <title>Identification of key yeast species and microbe-microbe interactions impacting larval growth of Drosophila in the wild.</title>
        <authorList>
            <person name="Mure A."/>
            <person name="Sugiura Y."/>
            <person name="Maeda R."/>
            <person name="Honda K."/>
            <person name="Sakurai N."/>
            <person name="Takahashi Y."/>
            <person name="Watada M."/>
            <person name="Katoh T."/>
            <person name="Gotoh A."/>
            <person name="Gotoh Y."/>
            <person name="Taniguchi I."/>
            <person name="Nakamura K."/>
            <person name="Hayashi T."/>
            <person name="Katayama T."/>
            <person name="Uemura T."/>
            <person name="Hattori Y."/>
        </authorList>
    </citation>
    <scope>NUCLEOTIDE SEQUENCE [LARGE SCALE GENOMIC DNA]</scope>
    <source>
        <strain evidence="2 3">SC-9</strain>
    </source>
</reference>
<feature type="compositionally biased region" description="Polar residues" evidence="1">
    <location>
        <begin position="138"/>
        <end position="175"/>
    </location>
</feature>